<dbReference type="GO" id="GO:0007234">
    <property type="term" value="P:osmosensory signaling via phosphorelay pathway"/>
    <property type="evidence" value="ECO:0007669"/>
    <property type="project" value="TreeGrafter"/>
</dbReference>
<keyword evidence="7 12" id="KW-0418">Kinase</keyword>
<dbReference type="RefSeq" id="WP_053341994.1">
    <property type="nucleotide sequence ID" value="NZ_LFPA01000013.1"/>
</dbReference>
<dbReference type="InterPro" id="IPR003594">
    <property type="entry name" value="HATPase_dom"/>
</dbReference>
<dbReference type="Pfam" id="PF00512">
    <property type="entry name" value="HisKA"/>
    <property type="match status" value="1"/>
</dbReference>
<evidence type="ECO:0000256" key="7">
    <source>
        <dbReference type="ARBA" id="ARBA00022777"/>
    </source>
</evidence>
<evidence type="ECO:0000313" key="15">
    <source>
        <dbReference type="Proteomes" id="UP000476820"/>
    </source>
</evidence>
<dbReference type="Gene3D" id="1.10.287.130">
    <property type="match status" value="1"/>
</dbReference>
<dbReference type="SMART" id="SM00387">
    <property type="entry name" value="HATPase_c"/>
    <property type="match status" value="1"/>
</dbReference>
<dbReference type="Proteomes" id="UP000473681">
    <property type="component" value="Unassembled WGS sequence"/>
</dbReference>
<evidence type="ECO:0000313" key="13">
    <source>
        <dbReference type="EMBL" id="NFN36158.1"/>
    </source>
</evidence>
<evidence type="ECO:0000313" key="12">
    <source>
        <dbReference type="EMBL" id="NFF87597.1"/>
    </source>
</evidence>
<comment type="catalytic activity">
    <reaction evidence="1">
        <text>ATP + protein L-histidine = ADP + protein N-phospho-L-histidine.</text>
        <dbReference type="EC" id="2.7.13.3"/>
    </reaction>
</comment>
<dbReference type="InterPro" id="IPR004358">
    <property type="entry name" value="Sig_transdc_His_kin-like_C"/>
</dbReference>
<dbReference type="InterPro" id="IPR005467">
    <property type="entry name" value="His_kinase_dom"/>
</dbReference>
<evidence type="ECO:0000256" key="8">
    <source>
        <dbReference type="ARBA" id="ARBA00022840"/>
    </source>
</evidence>
<dbReference type="GO" id="GO:0000155">
    <property type="term" value="F:phosphorelay sensor kinase activity"/>
    <property type="evidence" value="ECO:0007669"/>
    <property type="project" value="InterPro"/>
</dbReference>
<keyword evidence="10" id="KW-0812">Transmembrane</keyword>
<dbReference type="EMBL" id="SWVK01000020">
    <property type="protein sequence ID" value="NFN36158.1"/>
    <property type="molecule type" value="Genomic_DNA"/>
</dbReference>
<dbReference type="EMBL" id="SWOV01000014">
    <property type="protein sequence ID" value="NFF87597.1"/>
    <property type="molecule type" value="Genomic_DNA"/>
</dbReference>
<evidence type="ECO:0000256" key="2">
    <source>
        <dbReference type="ARBA" id="ARBA00004370"/>
    </source>
</evidence>
<evidence type="ECO:0000256" key="3">
    <source>
        <dbReference type="ARBA" id="ARBA00012438"/>
    </source>
</evidence>
<evidence type="ECO:0000256" key="10">
    <source>
        <dbReference type="SAM" id="Phobius"/>
    </source>
</evidence>
<evidence type="ECO:0000313" key="14">
    <source>
        <dbReference type="Proteomes" id="UP000473681"/>
    </source>
</evidence>
<feature type="transmembrane region" description="Helical" evidence="10">
    <location>
        <begin position="168"/>
        <end position="188"/>
    </location>
</feature>
<sequence>MKTKWKITGNFIITIVAVVILVVIINILTILGMYIFQLATNQDNIALKDSPETFVRNFEQYMYEEEGTLALSKEGNELLEKSGAWIQVLNDYGEEVSSINMPKGVPKKYTPFDIVNNYKYREISYVNFMLEKDLSTGHVNIIFALPNNKVERITVSYSMDIIINQIKILVVLTLIIDAIIALIFGYLFSRKLTKPMGEIVNNVDVLAKGNYGLCTKERGIYKDVFANINDLASVLRRNEIERKELDSMREEWLANITHDIKTPLASIQGYAEIISDKEYEFSKEEIQDYTEIIYSKSKYIKELVDELNLSTRLKNNALTLNKHNTNLVLLLRNIIIDILNDSRYENRDIEFTSNIDVIEKEVDTILFKRALTNLIFNAVVHNKEDVSIKVELKKIDRITVIIKDNGNGISTEDLKHIFDRYYRGTNTGEAHKGSGLGMAISKEIINNHGGDIKINSKLGHGTEITIIL</sequence>
<feature type="transmembrane region" description="Helical" evidence="10">
    <location>
        <begin position="12"/>
        <end position="36"/>
    </location>
</feature>
<dbReference type="GO" id="GO:0005524">
    <property type="term" value="F:ATP binding"/>
    <property type="evidence" value="ECO:0007669"/>
    <property type="project" value="UniProtKB-KW"/>
</dbReference>
<dbReference type="SMART" id="SM00388">
    <property type="entry name" value="HisKA"/>
    <property type="match status" value="1"/>
</dbReference>
<dbReference type="OrthoDB" id="368131at2"/>
<dbReference type="SUPFAM" id="SSF55874">
    <property type="entry name" value="ATPase domain of HSP90 chaperone/DNA topoisomerase II/histidine kinase"/>
    <property type="match status" value="1"/>
</dbReference>
<dbReference type="Gene3D" id="3.30.565.10">
    <property type="entry name" value="Histidine kinase-like ATPase, C-terminal domain"/>
    <property type="match status" value="1"/>
</dbReference>
<evidence type="ECO:0000256" key="1">
    <source>
        <dbReference type="ARBA" id="ARBA00000085"/>
    </source>
</evidence>
<dbReference type="CDD" id="cd00082">
    <property type="entry name" value="HisKA"/>
    <property type="match status" value="1"/>
</dbReference>
<dbReference type="PRINTS" id="PR00344">
    <property type="entry name" value="BCTRLSENSOR"/>
</dbReference>
<evidence type="ECO:0000256" key="4">
    <source>
        <dbReference type="ARBA" id="ARBA00022553"/>
    </source>
</evidence>
<accession>A0A0L9YAS5</accession>
<dbReference type="PANTHER" id="PTHR42878">
    <property type="entry name" value="TWO-COMPONENT HISTIDINE KINASE"/>
    <property type="match status" value="1"/>
</dbReference>
<dbReference type="AlphaFoldDB" id="A0A0L9YAS5"/>
<dbReference type="Proteomes" id="UP000476820">
    <property type="component" value="Unassembled WGS sequence"/>
</dbReference>
<keyword evidence="9" id="KW-0902">Two-component regulatory system</keyword>
<protein>
    <recommendedName>
        <fullName evidence="3">histidine kinase</fullName>
        <ecNumber evidence="3">2.7.13.3</ecNumber>
    </recommendedName>
</protein>
<keyword evidence="10" id="KW-1133">Transmembrane helix</keyword>
<dbReference type="InterPro" id="IPR036097">
    <property type="entry name" value="HisK_dim/P_sf"/>
</dbReference>
<dbReference type="PROSITE" id="PS50109">
    <property type="entry name" value="HIS_KIN"/>
    <property type="match status" value="1"/>
</dbReference>
<keyword evidence="8" id="KW-0067">ATP-binding</keyword>
<gene>
    <name evidence="12" type="ORF">FC774_06885</name>
    <name evidence="13" type="ORF">FDB51_13760</name>
</gene>
<name>A0A0L9YAS5_CLOBO</name>
<keyword evidence="6" id="KW-0547">Nucleotide-binding</keyword>
<evidence type="ECO:0000256" key="5">
    <source>
        <dbReference type="ARBA" id="ARBA00022679"/>
    </source>
</evidence>
<dbReference type="Gene3D" id="6.10.340.10">
    <property type="match status" value="1"/>
</dbReference>
<comment type="subcellular location">
    <subcellularLocation>
        <location evidence="2">Membrane</location>
    </subcellularLocation>
</comment>
<dbReference type="SUPFAM" id="SSF47384">
    <property type="entry name" value="Homodimeric domain of signal transducing histidine kinase"/>
    <property type="match status" value="1"/>
</dbReference>
<proteinExistence type="predicted"/>
<keyword evidence="10" id="KW-0472">Membrane</keyword>
<organism evidence="12 15">
    <name type="scientific">Clostridium botulinum</name>
    <dbReference type="NCBI Taxonomy" id="1491"/>
    <lineage>
        <taxon>Bacteria</taxon>
        <taxon>Bacillati</taxon>
        <taxon>Bacillota</taxon>
        <taxon>Clostridia</taxon>
        <taxon>Eubacteriales</taxon>
        <taxon>Clostridiaceae</taxon>
        <taxon>Clostridium</taxon>
    </lineage>
</organism>
<reference evidence="14 15" key="1">
    <citation type="submission" date="2019-04" db="EMBL/GenBank/DDBJ databases">
        <title>Genome sequencing of Clostridium botulinum Groups I-IV and Clostridium butyricum.</title>
        <authorList>
            <person name="Brunt J."/>
            <person name="Van Vliet A.H.M."/>
            <person name="Stringer S.C."/>
            <person name="Carter A.T."/>
            <person name="Peck M.W."/>
        </authorList>
    </citation>
    <scope>NUCLEOTIDE SEQUENCE [LARGE SCALE GENOMIC DNA]</scope>
    <source>
        <strain evidence="12 15">1605</strain>
        <strain evidence="13 14">CB-K-33E</strain>
    </source>
</reference>
<dbReference type="InterPro" id="IPR050351">
    <property type="entry name" value="BphY/WalK/GraS-like"/>
</dbReference>
<dbReference type="PANTHER" id="PTHR42878:SF7">
    <property type="entry name" value="SENSOR HISTIDINE KINASE GLRK"/>
    <property type="match status" value="1"/>
</dbReference>
<evidence type="ECO:0000256" key="6">
    <source>
        <dbReference type="ARBA" id="ARBA00022741"/>
    </source>
</evidence>
<evidence type="ECO:0000259" key="11">
    <source>
        <dbReference type="PROSITE" id="PS50109"/>
    </source>
</evidence>
<dbReference type="EC" id="2.7.13.3" evidence="3"/>
<dbReference type="InterPro" id="IPR036890">
    <property type="entry name" value="HATPase_C_sf"/>
</dbReference>
<keyword evidence="4" id="KW-0597">Phosphoprotein</keyword>
<keyword evidence="5" id="KW-0808">Transferase</keyword>
<dbReference type="GO" id="GO:0030295">
    <property type="term" value="F:protein kinase activator activity"/>
    <property type="evidence" value="ECO:0007669"/>
    <property type="project" value="TreeGrafter"/>
</dbReference>
<dbReference type="CDD" id="cd00075">
    <property type="entry name" value="HATPase"/>
    <property type="match status" value="1"/>
</dbReference>
<dbReference type="Pfam" id="PF02518">
    <property type="entry name" value="HATPase_c"/>
    <property type="match status" value="1"/>
</dbReference>
<feature type="domain" description="Histidine kinase" evidence="11">
    <location>
        <begin position="255"/>
        <end position="468"/>
    </location>
</feature>
<evidence type="ECO:0000256" key="9">
    <source>
        <dbReference type="ARBA" id="ARBA00023012"/>
    </source>
</evidence>
<comment type="caution">
    <text evidence="12">The sequence shown here is derived from an EMBL/GenBank/DDBJ whole genome shotgun (WGS) entry which is preliminary data.</text>
</comment>
<dbReference type="InterPro" id="IPR003661">
    <property type="entry name" value="HisK_dim/P_dom"/>
</dbReference>
<dbReference type="GO" id="GO:0000156">
    <property type="term" value="F:phosphorelay response regulator activity"/>
    <property type="evidence" value="ECO:0007669"/>
    <property type="project" value="TreeGrafter"/>
</dbReference>